<accession>A0AAN7UAG5</accession>
<gene>
    <name evidence="6" type="ORF">RB653_004413</name>
</gene>
<evidence type="ECO:0000256" key="4">
    <source>
        <dbReference type="SAM" id="MobiDB-lite"/>
    </source>
</evidence>
<dbReference type="AlphaFoldDB" id="A0AAN7UAG5"/>
<reference evidence="6 7" key="1">
    <citation type="submission" date="2023-11" db="EMBL/GenBank/DDBJ databases">
        <title>Dfirmibasis_genome.</title>
        <authorList>
            <person name="Edelbroek B."/>
            <person name="Kjellin J."/>
            <person name="Jerlstrom-Hultqvist J."/>
            <person name="Soderbom F."/>
        </authorList>
    </citation>
    <scope>NUCLEOTIDE SEQUENCE [LARGE SCALE GENOMIC DNA]</scope>
    <source>
        <strain evidence="6 7">TNS-C-14</strain>
    </source>
</reference>
<feature type="domain" description="CBS" evidence="5">
    <location>
        <begin position="304"/>
        <end position="359"/>
    </location>
</feature>
<dbReference type="SUPFAM" id="SSF54631">
    <property type="entry name" value="CBS-domain pair"/>
    <property type="match status" value="2"/>
</dbReference>
<evidence type="ECO:0000313" key="6">
    <source>
        <dbReference type="EMBL" id="KAK5582825.1"/>
    </source>
</evidence>
<dbReference type="CDD" id="cd02205">
    <property type="entry name" value="CBS_pair_SF"/>
    <property type="match status" value="2"/>
</dbReference>
<feature type="domain" description="CBS" evidence="5">
    <location>
        <begin position="223"/>
        <end position="286"/>
    </location>
</feature>
<dbReference type="PROSITE" id="PS51371">
    <property type="entry name" value="CBS"/>
    <property type="match status" value="3"/>
</dbReference>
<evidence type="ECO:0000256" key="1">
    <source>
        <dbReference type="ARBA" id="ARBA00022737"/>
    </source>
</evidence>
<dbReference type="EMBL" id="JAVFKY010000001">
    <property type="protein sequence ID" value="KAK5582825.1"/>
    <property type="molecule type" value="Genomic_DNA"/>
</dbReference>
<name>A0AAN7UAG5_9MYCE</name>
<proteinExistence type="predicted"/>
<dbReference type="InterPro" id="IPR000644">
    <property type="entry name" value="CBS_dom"/>
</dbReference>
<keyword evidence="1" id="KW-0677">Repeat</keyword>
<evidence type="ECO:0000256" key="2">
    <source>
        <dbReference type="ARBA" id="ARBA00023122"/>
    </source>
</evidence>
<evidence type="ECO:0000259" key="5">
    <source>
        <dbReference type="PROSITE" id="PS51371"/>
    </source>
</evidence>
<sequence length="359" mass="41168">MDSKRKANLATENDSKKHQKLTEVSDVKTMDSASNTSIPFDGSQLLLKLVNSRAMSIKTRDEVIFSCERNDNLTKVFKGLTERGFLSVPVFQQTDKKRWYGFIDLLDIVRYVTHHFGSEKMSIEQDFWKLSEEEEKFKSLTVNEVMRYPHTKDNRFSPITQNYSLFSAFEIFARDPNVHRIPILDNMVNRHLVSILTQSQLVKYVYDNMSLLGNKKDLIVKNMSGIQMGGVVTVPSSMLAIEAFKILEEKDINGIAVLNDKGELIDTLSVRDLKAIATDGSFFWKLYKTVDEFLGYIKNDQMTVRPRTPVFCMDGDTFETVLTKIYSNSIHRLFIVDNLETMKPIGVISLSDLLLQLFP</sequence>
<evidence type="ECO:0000313" key="7">
    <source>
        <dbReference type="Proteomes" id="UP001344447"/>
    </source>
</evidence>
<comment type="caution">
    <text evidence="6">The sequence shown here is derived from an EMBL/GenBank/DDBJ whole genome shotgun (WGS) entry which is preliminary data.</text>
</comment>
<dbReference type="Proteomes" id="UP001344447">
    <property type="component" value="Unassembled WGS sequence"/>
</dbReference>
<keyword evidence="2 3" id="KW-0129">CBS domain</keyword>
<dbReference type="Gene3D" id="3.10.580.10">
    <property type="entry name" value="CBS-domain"/>
    <property type="match status" value="2"/>
</dbReference>
<dbReference type="PANTHER" id="PTHR13780">
    <property type="entry name" value="AMP-ACTIVATED PROTEIN KINASE, GAMMA REGULATORY SUBUNIT"/>
    <property type="match status" value="1"/>
</dbReference>
<feature type="region of interest" description="Disordered" evidence="4">
    <location>
        <begin position="1"/>
        <end position="20"/>
    </location>
</feature>
<keyword evidence="7" id="KW-1185">Reference proteome</keyword>
<organism evidence="6 7">
    <name type="scientific">Dictyostelium firmibasis</name>
    <dbReference type="NCBI Taxonomy" id="79012"/>
    <lineage>
        <taxon>Eukaryota</taxon>
        <taxon>Amoebozoa</taxon>
        <taxon>Evosea</taxon>
        <taxon>Eumycetozoa</taxon>
        <taxon>Dictyostelia</taxon>
        <taxon>Dictyosteliales</taxon>
        <taxon>Dictyosteliaceae</taxon>
        <taxon>Dictyostelium</taxon>
    </lineage>
</organism>
<protein>
    <recommendedName>
        <fullName evidence="5">CBS domain-containing protein</fullName>
    </recommendedName>
</protein>
<dbReference type="PANTHER" id="PTHR13780:SF155">
    <property type="entry name" value="CBS DOMAIN-CONTAINING PROTEIN"/>
    <property type="match status" value="1"/>
</dbReference>
<evidence type="ECO:0000256" key="3">
    <source>
        <dbReference type="PROSITE-ProRule" id="PRU00703"/>
    </source>
</evidence>
<dbReference type="InterPro" id="IPR046342">
    <property type="entry name" value="CBS_dom_sf"/>
</dbReference>
<dbReference type="InterPro" id="IPR050511">
    <property type="entry name" value="AMPK_gamma/SDS23_families"/>
</dbReference>
<dbReference type="SMART" id="SM00116">
    <property type="entry name" value="CBS"/>
    <property type="match status" value="4"/>
</dbReference>
<dbReference type="Pfam" id="PF00571">
    <property type="entry name" value="CBS"/>
    <property type="match status" value="2"/>
</dbReference>
<feature type="domain" description="CBS" evidence="5">
    <location>
        <begin position="150"/>
        <end position="211"/>
    </location>
</feature>